<dbReference type="Proteomes" id="UP001230317">
    <property type="component" value="Unassembled WGS sequence"/>
</dbReference>
<comment type="caution">
    <text evidence="1">The sequence shown here is derived from an EMBL/GenBank/DDBJ whole genome shotgun (WGS) entry which is preliminary data.</text>
</comment>
<sequence length="157" mass="18021">MWIDIEQIDIGRLAIKLSVALNKWIAEENSYKNKTDIAPLFIVQCPSHFEIALILRVKALKQTAIVGYEAGYQRYTWSPYLYDEIADSIVFDTLAGDYPILKADFSEPDKIVWAGAKEVTDAKAQSIGDFLSYYEDLNERAKERIWINKDLPLENLL</sequence>
<evidence type="ECO:0000313" key="2">
    <source>
        <dbReference type="Proteomes" id="UP001230317"/>
    </source>
</evidence>
<name>A0AAP4BY97_9CORY</name>
<protein>
    <submittedName>
        <fullName evidence="1">Uncharacterized protein</fullName>
    </submittedName>
</protein>
<dbReference type="RefSeq" id="WP_278723806.1">
    <property type="nucleotide sequence ID" value="NZ_CP100377.1"/>
</dbReference>
<reference evidence="1" key="1">
    <citation type="submission" date="2023-05" db="EMBL/GenBank/DDBJ databases">
        <title>Metabolic capabilities are highly conserved among human nasal-associated Corynebacterium species in pangenomic analyses.</title>
        <authorList>
            <person name="Tran T.H."/>
            <person name="Roberts A.Q."/>
            <person name="Escapa I.F."/>
            <person name="Gao W."/>
            <person name="Conlan S."/>
            <person name="Kong H."/>
            <person name="Segre J.A."/>
            <person name="Kelly M.S."/>
            <person name="Lemon K.P."/>
        </authorList>
    </citation>
    <scope>NUCLEOTIDE SEQUENCE</scope>
    <source>
        <strain evidence="1">KPL2618</strain>
    </source>
</reference>
<gene>
    <name evidence="1" type="ORF">QPX58_08320</name>
</gene>
<organism evidence="1 2">
    <name type="scientific">Corynebacterium accolens</name>
    <dbReference type="NCBI Taxonomy" id="38284"/>
    <lineage>
        <taxon>Bacteria</taxon>
        <taxon>Bacillati</taxon>
        <taxon>Actinomycetota</taxon>
        <taxon>Actinomycetes</taxon>
        <taxon>Mycobacteriales</taxon>
        <taxon>Corynebacteriaceae</taxon>
        <taxon>Corynebacterium</taxon>
    </lineage>
</organism>
<dbReference type="EMBL" id="JASNVU010000010">
    <property type="protein sequence ID" value="MDK4335410.1"/>
    <property type="molecule type" value="Genomic_DNA"/>
</dbReference>
<dbReference type="AlphaFoldDB" id="A0AAP4BY97"/>
<evidence type="ECO:0000313" key="1">
    <source>
        <dbReference type="EMBL" id="MDK4335410.1"/>
    </source>
</evidence>
<proteinExistence type="predicted"/>
<accession>A0AAP4BY97</accession>